<feature type="domain" description="Outer membrane channel protein CpnT-like N-terminal" evidence="2">
    <location>
        <begin position="18"/>
        <end position="152"/>
    </location>
</feature>
<dbReference type="Pfam" id="PF25547">
    <property type="entry name" value="WXG100_2"/>
    <property type="match status" value="1"/>
</dbReference>
<comment type="caution">
    <text evidence="3">The sequence shown here is derived from an EMBL/GenBank/DDBJ whole genome shotgun (WGS) entry which is preliminary data.</text>
</comment>
<sequence length="517" mass="50526">MIDAHHVPPELQNLLLVVVGNKWPTGDETALRAEAADWRQVAEVLRVCAQDVTAARRAVDAGLAGAARAGIDAFLATLVGRPGAEDDAVLPKAVRCCEGAAEALDALANEIETLRIEILGALIVLAIQLMVDAAAYLFGGAEAAAVEIAAARVLCLAFLRRAAVRVLTRVAESVLAQEGFALLAQVVEVAQGHRGTLDGRQLTAAAVNGAIGGAVGFGAGLAGGALGHGLGKGLAAAGAGSAVRGAADVAWQGGFGAVAGMAEGAAQDAASGLSGDWVSGAANGAFNGAWGARHTAMNPKNLGSLSPADHLEGAVDGLLRAPRSAGAAEAGGAASADGTAEVTYGPSFAPTPEPSPVRSPAPTPVRSPAPTPVPTSSSGTSSPSRSSSDSGSDTDSGIGSDPVSDVGSDSGSDSGSGVTPPPGASPSTPPSTSGPWLGTQPEPYADEFTGPGQLQGGPTGREGHEVWQDGAGWRADGPGAPRGEGAGPFASFGPEPNPWAGLSSGGQGGGSASGASG</sequence>
<organism evidence="3 4">
    <name type="scientific">Streptomyces catenulae</name>
    <dbReference type="NCBI Taxonomy" id="66875"/>
    <lineage>
        <taxon>Bacteria</taxon>
        <taxon>Bacillati</taxon>
        <taxon>Actinomycetota</taxon>
        <taxon>Actinomycetes</taxon>
        <taxon>Kitasatosporales</taxon>
        <taxon>Streptomycetaceae</taxon>
        <taxon>Streptomyces</taxon>
    </lineage>
</organism>
<evidence type="ECO:0000313" key="4">
    <source>
        <dbReference type="Proteomes" id="UP001550853"/>
    </source>
</evidence>
<evidence type="ECO:0000313" key="3">
    <source>
        <dbReference type="EMBL" id="MEU3710908.1"/>
    </source>
</evidence>
<proteinExistence type="predicted"/>
<feature type="compositionally biased region" description="Pro residues" evidence="1">
    <location>
        <begin position="419"/>
        <end position="429"/>
    </location>
</feature>
<dbReference type="InterPro" id="IPR057746">
    <property type="entry name" value="CpnT-like_N"/>
</dbReference>
<name>A0ABV2YYT7_9ACTN</name>
<dbReference type="RefSeq" id="WP_030280252.1">
    <property type="nucleotide sequence ID" value="NZ_JBEZVI010000008.1"/>
</dbReference>
<feature type="compositionally biased region" description="Low complexity" evidence="1">
    <location>
        <begin position="329"/>
        <end position="340"/>
    </location>
</feature>
<evidence type="ECO:0000259" key="2">
    <source>
        <dbReference type="Pfam" id="PF25547"/>
    </source>
</evidence>
<dbReference type="EMBL" id="JBEZVI010000008">
    <property type="protein sequence ID" value="MEU3710908.1"/>
    <property type="molecule type" value="Genomic_DNA"/>
</dbReference>
<feature type="compositionally biased region" description="Pro residues" evidence="1">
    <location>
        <begin position="349"/>
        <end position="373"/>
    </location>
</feature>
<reference evidence="3 4" key="1">
    <citation type="submission" date="2024-06" db="EMBL/GenBank/DDBJ databases">
        <title>The Natural Products Discovery Center: Release of the First 8490 Sequenced Strains for Exploring Actinobacteria Biosynthetic Diversity.</title>
        <authorList>
            <person name="Kalkreuter E."/>
            <person name="Kautsar S.A."/>
            <person name="Yang D."/>
            <person name="Bader C.D."/>
            <person name="Teijaro C.N."/>
            <person name="Fluegel L."/>
            <person name="Davis C.M."/>
            <person name="Simpson J.R."/>
            <person name="Lauterbach L."/>
            <person name="Steele A.D."/>
            <person name="Gui C."/>
            <person name="Meng S."/>
            <person name="Li G."/>
            <person name="Viehrig K."/>
            <person name="Ye F."/>
            <person name="Su P."/>
            <person name="Kiefer A.F."/>
            <person name="Nichols A."/>
            <person name="Cepeda A.J."/>
            <person name="Yan W."/>
            <person name="Fan B."/>
            <person name="Jiang Y."/>
            <person name="Adhikari A."/>
            <person name="Zheng C.-J."/>
            <person name="Schuster L."/>
            <person name="Cowan T.M."/>
            <person name="Smanski M.J."/>
            <person name="Chevrette M.G."/>
            <person name="De Carvalho L.P.S."/>
            <person name="Shen B."/>
        </authorList>
    </citation>
    <scope>NUCLEOTIDE SEQUENCE [LARGE SCALE GENOMIC DNA]</scope>
    <source>
        <strain evidence="3 4">NPDC033039</strain>
    </source>
</reference>
<feature type="compositionally biased region" description="Low complexity" evidence="1">
    <location>
        <begin position="374"/>
        <end position="418"/>
    </location>
</feature>
<feature type="compositionally biased region" description="Gly residues" evidence="1">
    <location>
        <begin position="503"/>
        <end position="517"/>
    </location>
</feature>
<feature type="region of interest" description="Disordered" evidence="1">
    <location>
        <begin position="329"/>
        <end position="517"/>
    </location>
</feature>
<protein>
    <recommendedName>
        <fullName evidence="2">Outer membrane channel protein CpnT-like N-terminal domain-containing protein</fullName>
    </recommendedName>
</protein>
<accession>A0ABV2YYT7</accession>
<evidence type="ECO:0000256" key="1">
    <source>
        <dbReference type="SAM" id="MobiDB-lite"/>
    </source>
</evidence>
<keyword evidence="4" id="KW-1185">Reference proteome</keyword>
<gene>
    <name evidence="3" type="ORF">AB0E61_12535</name>
</gene>
<dbReference type="Proteomes" id="UP001550853">
    <property type="component" value="Unassembled WGS sequence"/>
</dbReference>